<accession>A0ABR0SWN7</accession>
<evidence type="ECO:0000313" key="3">
    <source>
        <dbReference type="Proteomes" id="UP001338125"/>
    </source>
</evidence>
<evidence type="ECO:0000313" key="2">
    <source>
        <dbReference type="EMBL" id="KAK5996317.1"/>
    </source>
</evidence>
<gene>
    <name evidence="2" type="ORF">PT974_03072</name>
</gene>
<name>A0ABR0SWN7_9HYPO</name>
<evidence type="ECO:0000259" key="1">
    <source>
        <dbReference type="Pfam" id="PF06985"/>
    </source>
</evidence>
<reference evidence="2 3" key="1">
    <citation type="submission" date="2024-01" db="EMBL/GenBank/DDBJ databases">
        <title>Complete genome of Cladobotryum mycophilum ATHUM6906.</title>
        <authorList>
            <person name="Christinaki A.C."/>
            <person name="Myridakis A.I."/>
            <person name="Kouvelis V.N."/>
        </authorList>
    </citation>
    <scope>NUCLEOTIDE SEQUENCE [LARGE SCALE GENOMIC DNA]</scope>
    <source>
        <strain evidence="2 3">ATHUM6906</strain>
    </source>
</reference>
<comment type="caution">
    <text evidence="2">The sequence shown here is derived from an EMBL/GenBank/DDBJ whole genome shotgun (WGS) entry which is preliminary data.</text>
</comment>
<dbReference type="Pfam" id="PF06985">
    <property type="entry name" value="HET"/>
    <property type="match status" value="1"/>
</dbReference>
<protein>
    <submittedName>
        <fullName evidence="2">Heterokaryon incompatibility 6-like protein</fullName>
    </submittedName>
</protein>
<dbReference type="InterPro" id="IPR052895">
    <property type="entry name" value="HetReg/Transcr_Mod"/>
</dbReference>
<sequence>MEWFQFNFEYDAIQGRPDGDHIRILTLTPSKNITDPIIVTLSTVRLAGELDYEALSYGWGDASDKQLIFRNGKPFPVTKNLDSALRHLRLADAERVLWIDAICIDQNNISERAYQVGLMRDIYVKARRVVIWLGETDSDSDVIFPLCERMVLGRLQLLEKGDDFKPGSRGILWGPNKKEAIRERLTAIRRRRGDDVKLQSKDQNLLHENLGSRNVPAESLSEEDKTGGQFTYHEVDDTTSEETAAFMRLISRPWFTRCWVLQEACLGREAVVICGGKSIDWEKFHLGFFLAVFLGESGLQGRPEETFRGGLILMMLLRMRLQHPTESWRPVDLLWLLWQVRSLQATDSRDKVYSIIGLISEEESQEFAVVPDYSISLEECYKRTALSVINYRQNLDIFLTEQMPGLSSDSPSWVPNWAFLSNPEPTLLFQDDDWDHLDDPESGQFCASTVKHFKPCLMPDGSSLVLSGYVFDRIKELEGILVVPNLDHLALQSSTSSSQGFASFWKTLFGGLGAYFDTLLQWERLAFSSAYPHYPNGEDAETVFAITMCVGVMPDGRESAITGFRKWSKFLEGPRRIAFFKNFSFKGSIYKSIIAAAGIISGRETLGDRRYATATERTLGRRLARTEKGYLAIVPRWSVVGDEVALFEGSKAPLIVRRNIDKCAKQLIGPCYVHGIMYGEAWDDTLSKQVVMV</sequence>
<dbReference type="PANTHER" id="PTHR24148">
    <property type="entry name" value="ANKYRIN REPEAT DOMAIN-CONTAINING PROTEIN 39 HOMOLOG-RELATED"/>
    <property type="match status" value="1"/>
</dbReference>
<dbReference type="EMBL" id="JAVFKD010000003">
    <property type="protein sequence ID" value="KAK5996317.1"/>
    <property type="molecule type" value="Genomic_DNA"/>
</dbReference>
<keyword evidence="3" id="KW-1185">Reference proteome</keyword>
<organism evidence="2 3">
    <name type="scientific">Cladobotryum mycophilum</name>
    <dbReference type="NCBI Taxonomy" id="491253"/>
    <lineage>
        <taxon>Eukaryota</taxon>
        <taxon>Fungi</taxon>
        <taxon>Dikarya</taxon>
        <taxon>Ascomycota</taxon>
        <taxon>Pezizomycotina</taxon>
        <taxon>Sordariomycetes</taxon>
        <taxon>Hypocreomycetidae</taxon>
        <taxon>Hypocreales</taxon>
        <taxon>Hypocreaceae</taxon>
        <taxon>Cladobotryum</taxon>
    </lineage>
</organism>
<dbReference type="InterPro" id="IPR010730">
    <property type="entry name" value="HET"/>
</dbReference>
<dbReference type="Pfam" id="PF26639">
    <property type="entry name" value="Het-6_barrel"/>
    <property type="match status" value="1"/>
</dbReference>
<dbReference type="Proteomes" id="UP001338125">
    <property type="component" value="Unassembled WGS sequence"/>
</dbReference>
<feature type="domain" description="Heterokaryon incompatibility" evidence="1">
    <location>
        <begin position="52"/>
        <end position="263"/>
    </location>
</feature>
<dbReference type="PANTHER" id="PTHR24148:SF79">
    <property type="entry name" value="HETEROKARYON INCOMPATIBILITY DOMAIN-CONTAINING PROTEIN"/>
    <property type="match status" value="1"/>
</dbReference>
<proteinExistence type="predicted"/>